<dbReference type="InterPro" id="IPR052179">
    <property type="entry name" value="DD-CPase-like"/>
</dbReference>
<reference evidence="2 3" key="1">
    <citation type="journal article" date="2019" name="Int. J. Syst. Evol. Microbiol.">
        <title>The Global Catalogue of Microorganisms (GCM) 10K type strain sequencing project: providing services to taxonomists for standard genome sequencing and annotation.</title>
        <authorList>
            <consortium name="The Broad Institute Genomics Platform"/>
            <consortium name="The Broad Institute Genome Sequencing Center for Infectious Disease"/>
            <person name="Wu L."/>
            <person name="Ma J."/>
        </authorList>
    </citation>
    <scope>NUCLEOTIDE SEQUENCE [LARGE SCALE GENOMIC DNA]</scope>
    <source>
        <strain evidence="2 3">JCM 14603</strain>
    </source>
</reference>
<organism evidence="2 3">
    <name type="scientific">Sphingomonas insulae</name>
    <dbReference type="NCBI Taxonomy" id="424800"/>
    <lineage>
        <taxon>Bacteria</taxon>
        <taxon>Pseudomonadati</taxon>
        <taxon>Pseudomonadota</taxon>
        <taxon>Alphaproteobacteria</taxon>
        <taxon>Sphingomonadales</taxon>
        <taxon>Sphingomonadaceae</taxon>
        <taxon>Sphingomonas</taxon>
    </lineage>
</organism>
<dbReference type="SUPFAM" id="SSF55166">
    <property type="entry name" value="Hedgehog/DD-peptidase"/>
    <property type="match status" value="1"/>
</dbReference>
<feature type="domain" description="D-alanyl-D-alanine carboxypeptidase-like core" evidence="1">
    <location>
        <begin position="115"/>
        <end position="247"/>
    </location>
</feature>
<accession>A0ABN1HV12</accession>
<evidence type="ECO:0000313" key="3">
    <source>
        <dbReference type="Proteomes" id="UP001500238"/>
    </source>
</evidence>
<dbReference type="InterPro" id="IPR003709">
    <property type="entry name" value="VanY-like_core_dom"/>
</dbReference>
<evidence type="ECO:0000313" key="2">
    <source>
        <dbReference type="EMBL" id="GAA0668849.1"/>
    </source>
</evidence>
<dbReference type="PANTHER" id="PTHR34385">
    <property type="entry name" value="D-ALANYL-D-ALANINE CARBOXYPEPTIDASE"/>
    <property type="match status" value="1"/>
</dbReference>
<dbReference type="InterPro" id="IPR009045">
    <property type="entry name" value="Zn_M74/Hedgehog-like"/>
</dbReference>
<gene>
    <name evidence="2" type="ORF">GCM10009102_19010</name>
</gene>
<evidence type="ECO:0000259" key="1">
    <source>
        <dbReference type="Pfam" id="PF02557"/>
    </source>
</evidence>
<dbReference type="PANTHER" id="PTHR34385:SF1">
    <property type="entry name" value="PEPTIDOGLYCAN L-ALANYL-D-GLUTAMATE ENDOPEPTIDASE CWLK"/>
    <property type="match status" value="1"/>
</dbReference>
<dbReference type="EMBL" id="BAAAES010000008">
    <property type="protein sequence ID" value="GAA0668849.1"/>
    <property type="molecule type" value="Genomic_DNA"/>
</dbReference>
<dbReference type="Gene3D" id="3.30.1380.10">
    <property type="match status" value="1"/>
</dbReference>
<dbReference type="Pfam" id="PF02557">
    <property type="entry name" value="VanY"/>
    <property type="match status" value="1"/>
</dbReference>
<protein>
    <recommendedName>
        <fullName evidence="1">D-alanyl-D-alanine carboxypeptidase-like core domain-containing protein</fullName>
    </recommendedName>
</protein>
<dbReference type="CDD" id="cd14852">
    <property type="entry name" value="LD-carboxypeptidase"/>
    <property type="match status" value="1"/>
</dbReference>
<keyword evidence="3" id="KW-1185">Reference proteome</keyword>
<name>A0ABN1HV12_9SPHN</name>
<proteinExistence type="predicted"/>
<sequence>MILQAEGAVARLVDRQAGGLVDDQSLAVDEQYAVAMHVKRLATPCPFAPEPAAMRRVTLFIAASIAVPAQAQVCAGAAASMASDGRVYGHLPYGDAAPSELVPAPAGFALNACLVRRDMIPDLERLLAAAQGDPAVMGQLRGLSCHRSIIRQASVFCRDHPDASADPDATRAISVAPPGHSEHSTGYAIDFAVRPANGCPDAEACMAATPAARWLVANAPRFGFELSFPGGNRQNVKWEPWHWRWVGTSAAAPGAARARFLFAKARDQFPADPAVDRVVTIPSITPITYVTVPPWVAPKPPKKRRR</sequence>
<comment type="caution">
    <text evidence="2">The sequence shown here is derived from an EMBL/GenBank/DDBJ whole genome shotgun (WGS) entry which is preliminary data.</text>
</comment>
<dbReference type="InterPro" id="IPR058193">
    <property type="entry name" value="VanY/YodJ_core_dom"/>
</dbReference>
<dbReference type="Proteomes" id="UP001500238">
    <property type="component" value="Unassembled WGS sequence"/>
</dbReference>